<accession>A0ABZ0PU46</accession>
<name>A0ABZ0PU46_9PSED</name>
<feature type="domain" description="TATA-binding-like protein" evidence="5">
    <location>
        <begin position="764"/>
        <end position="837"/>
    </location>
</feature>
<keyword evidence="1" id="KW-0547">Nucleotide-binding</keyword>
<keyword evidence="3" id="KW-0175">Coiled coil</keyword>
<gene>
    <name evidence="6" type="ORF">SBP02_18435</name>
</gene>
<reference evidence="6 7" key="1">
    <citation type="submission" date="2023-11" db="EMBL/GenBank/DDBJ databases">
        <title>Complete genome of Pseudomonas benzenivorans BA3361.</title>
        <authorList>
            <person name="Shin S.Y."/>
            <person name="Song J."/>
            <person name="Kang H."/>
        </authorList>
    </citation>
    <scope>NUCLEOTIDE SEQUENCE [LARGE SCALE GENOMIC DNA]</scope>
    <source>
        <strain evidence="6 7">HNIBRBA3361</strain>
    </source>
</reference>
<keyword evidence="7" id="KW-1185">Reference proteome</keyword>
<dbReference type="Pfam" id="PF13538">
    <property type="entry name" value="UvrD_C_2"/>
    <property type="match status" value="1"/>
</dbReference>
<dbReference type="InterPro" id="IPR050534">
    <property type="entry name" value="Coronavir_polyprotein_1ab"/>
</dbReference>
<evidence type="ECO:0000256" key="2">
    <source>
        <dbReference type="ARBA" id="ARBA00022840"/>
    </source>
</evidence>
<organism evidence="6 7">
    <name type="scientific">Pseudomonas benzenivorans</name>
    <dbReference type="NCBI Taxonomy" id="556533"/>
    <lineage>
        <taxon>Bacteria</taxon>
        <taxon>Pseudomonadati</taxon>
        <taxon>Pseudomonadota</taxon>
        <taxon>Gammaproteobacteria</taxon>
        <taxon>Pseudomonadales</taxon>
        <taxon>Pseudomonadaceae</taxon>
        <taxon>Pseudomonas</taxon>
    </lineage>
</organism>
<sequence>MVSDSFLPLKSRWPELYQHASLAERYVFADPHTVAIKLRCFAEVLVGVLYRDLRLPCEPSDGFFEKLKYPAFQEAVGDIVLQKLHALRMIGNKAAHGGFIDDSVSLALIGDAYLIGQWFYKTYSGESADTYPPFTAPVEATEQGSPAEDRAEQLALAKDELSRLEAAEKAAQAEAASISSAPDQARLDDFKCASAQASGGIDFNAANTRRHLSIHDAFAGYTLTSGQAELVKQIERFLGSKTESVFLLKGYAGTGKTFITKGLTEYFRAIGRNYVLAAPTGKASKVIASKTQSQAYTLHKTIYSFDDIAEYRDEDTDGTETFKFYAQLAVNCLSADTVYIVDEASMVPDIYQEAEFFRFGTGYLLADFLKFVNLDHNDHSKKVIFIGDDAQLPPVGMNFSPALDAEYLFRHHHARATCYELSEVVRQKSESGVIANALPLRQSLQTKVFNRLTMDFGYPDVEKVEHQALLQRYLESCGGKINGESIVIAHSNSDVGDYNRQIREHFFPGCAEVMPGDKVMAISNNSTYGLFISNGDFGVIRQVLGAAEKRTVTLKRKNPDTGSLEEIPVSLLFKDVVVGFRDLDGTPRFFQAKIIEDLLYSKELALSSDEHKALYLDFCMRNRDLNSKSTAFKHALKADPYFNALRLKFGYAITCHKAQGSEWNHVFVKCKSHQSQLTAEYFRWLYTAITRTARHLYLLDPPNHQPWSGIQMVVNPALEMLGAAPSMPAAPAPAPAPGVAASASAAVAPAPQSETFGMPASATTLLALLAEVRRLIAGRGISIEDVLHHQYQEVYLFSREAESARIDIAYNGKSKVTGVAAPYLSELSSELSAVLAALKGLPLADGGTAGVADAHFAKPFLNELHAKVLGLCAGSGITLQKVVELQWCQRYSFARDGAVAVYDIWYNGKDQFTKCQPVVAACSPGTLAAEVGQLLTAGMQA</sequence>
<dbReference type="SUPFAM" id="SSF52540">
    <property type="entry name" value="P-loop containing nucleoside triphosphate hydrolases"/>
    <property type="match status" value="2"/>
</dbReference>
<dbReference type="RefSeq" id="WP_318643847.1">
    <property type="nucleotide sequence ID" value="NZ_CP137892.1"/>
</dbReference>
<evidence type="ECO:0000259" key="4">
    <source>
        <dbReference type="Pfam" id="PF13538"/>
    </source>
</evidence>
<dbReference type="CDD" id="cd18809">
    <property type="entry name" value="SF1_C_RecD"/>
    <property type="match status" value="1"/>
</dbReference>
<evidence type="ECO:0000313" key="6">
    <source>
        <dbReference type="EMBL" id="WPC04710.1"/>
    </source>
</evidence>
<evidence type="ECO:0000313" key="7">
    <source>
        <dbReference type="Proteomes" id="UP001305928"/>
    </source>
</evidence>
<evidence type="ECO:0000256" key="3">
    <source>
        <dbReference type="SAM" id="Coils"/>
    </source>
</evidence>
<dbReference type="Gene3D" id="3.40.50.300">
    <property type="entry name" value="P-loop containing nucleotide triphosphate hydrolases"/>
    <property type="match status" value="2"/>
</dbReference>
<dbReference type="InterPro" id="IPR027785">
    <property type="entry name" value="UvrD-like_helicase_C"/>
</dbReference>
<dbReference type="CDD" id="cd17933">
    <property type="entry name" value="DEXSc_RecD-like"/>
    <property type="match status" value="1"/>
</dbReference>
<feature type="coiled-coil region" evidence="3">
    <location>
        <begin position="147"/>
        <end position="174"/>
    </location>
</feature>
<keyword evidence="2" id="KW-0067">ATP-binding</keyword>
<dbReference type="PANTHER" id="PTHR43788:SF6">
    <property type="entry name" value="DNA HELICASE B"/>
    <property type="match status" value="1"/>
</dbReference>
<evidence type="ECO:0000256" key="1">
    <source>
        <dbReference type="ARBA" id="ARBA00022741"/>
    </source>
</evidence>
<evidence type="ECO:0000259" key="5">
    <source>
        <dbReference type="Pfam" id="PF22721"/>
    </source>
</evidence>
<dbReference type="Proteomes" id="UP001305928">
    <property type="component" value="Chromosome"/>
</dbReference>
<dbReference type="InterPro" id="IPR054572">
    <property type="entry name" value="TBP-TOTE"/>
</dbReference>
<dbReference type="PANTHER" id="PTHR43788">
    <property type="entry name" value="DNA2/NAM7 HELICASE FAMILY MEMBER"/>
    <property type="match status" value="1"/>
</dbReference>
<proteinExistence type="predicted"/>
<protein>
    <submittedName>
        <fullName evidence="6">AAA family ATPase</fullName>
    </submittedName>
</protein>
<dbReference type="Pfam" id="PF22721">
    <property type="entry name" value="TBP-TOTE"/>
    <property type="match status" value="2"/>
</dbReference>
<dbReference type="Pfam" id="PF13604">
    <property type="entry name" value="AAA_30"/>
    <property type="match status" value="1"/>
</dbReference>
<dbReference type="EMBL" id="CP137892">
    <property type="protein sequence ID" value="WPC04710.1"/>
    <property type="molecule type" value="Genomic_DNA"/>
</dbReference>
<feature type="domain" description="UvrD-like helicase C-terminal" evidence="4">
    <location>
        <begin position="650"/>
        <end position="699"/>
    </location>
</feature>
<dbReference type="InterPro" id="IPR027417">
    <property type="entry name" value="P-loop_NTPase"/>
</dbReference>
<feature type="domain" description="TATA-binding-like protein" evidence="5">
    <location>
        <begin position="859"/>
        <end position="933"/>
    </location>
</feature>